<feature type="non-terminal residue" evidence="1">
    <location>
        <position position="1"/>
    </location>
</feature>
<organism evidence="1">
    <name type="scientific">marine sediment metagenome</name>
    <dbReference type="NCBI Taxonomy" id="412755"/>
    <lineage>
        <taxon>unclassified sequences</taxon>
        <taxon>metagenomes</taxon>
        <taxon>ecological metagenomes</taxon>
    </lineage>
</organism>
<gene>
    <name evidence="1" type="ORF">LCGC14_1303900</name>
</gene>
<comment type="caution">
    <text evidence="1">The sequence shown here is derived from an EMBL/GenBank/DDBJ whole genome shotgun (WGS) entry which is preliminary data.</text>
</comment>
<accession>A0A0F9KP72</accession>
<sequence>EDEIWACNRAFLELATGDLPHLDRLLGDVSALKLACEYKQKNNETFDIYVKKDFHIPMLDSNATVVTVPSMYVKDSGTTFVAQALYEKYNEIVLIGFDLGGPDIYIKNHELKNKKTWISRWKKIAKDFGLDRITFMGTDHKKFILSGIPSSQYVKKYIKGKEHLDKILKREDSVLILGNGTSRLDYKDYIQNWKGEIWVITRGYEEYNELPRIDRVGSVHTSALIKAYLYKIQNNLDYHIFSSKIIGKHESLIHVFDNTQGWASGPLMVQQALIEKYDDIQLLGFDFGGPDIYQDHLLYGGNFINQFKLIYKMYPNKVNIHFVGKHPGFLKNL</sequence>
<evidence type="ECO:0000313" key="1">
    <source>
        <dbReference type="EMBL" id="KKM83969.1"/>
    </source>
</evidence>
<dbReference type="EMBL" id="LAZR01007634">
    <property type="protein sequence ID" value="KKM83969.1"/>
    <property type="molecule type" value="Genomic_DNA"/>
</dbReference>
<dbReference type="AlphaFoldDB" id="A0A0F9KP72"/>
<reference evidence="1" key="1">
    <citation type="journal article" date="2015" name="Nature">
        <title>Complex archaea that bridge the gap between prokaryotes and eukaryotes.</title>
        <authorList>
            <person name="Spang A."/>
            <person name="Saw J.H."/>
            <person name="Jorgensen S.L."/>
            <person name="Zaremba-Niedzwiedzka K."/>
            <person name="Martijn J."/>
            <person name="Lind A.E."/>
            <person name="van Eijk R."/>
            <person name="Schleper C."/>
            <person name="Guy L."/>
            <person name="Ettema T.J."/>
        </authorList>
    </citation>
    <scope>NUCLEOTIDE SEQUENCE</scope>
</reference>
<proteinExistence type="predicted"/>
<protein>
    <submittedName>
        <fullName evidence="1">Uncharacterized protein</fullName>
    </submittedName>
</protein>
<name>A0A0F9KP72_9ZZZZ</name>